<name>A0AAV6HEJ9_9TELE</name>
<evidence type="ECO:0000313" key="2">
    <source>
        <dbReference type="EMBL" id="KAG5285643.1"/>
    </source>
</evidence>
<dbReference type="EMBL" id="JADWDJ010000001">
    <property type="protein sequence ID" value="KAG5285643.1"/>
    <property type="molecule type" value="Genomic_DNA"/>
</dbReference>
<sequence length="106" mass="12185">MLKAVCGNESVGLGYCVNLSLTARKARTEAVVEMKDLLTDLDREMDDRDRRRALENQEREEHAQEDWARESARLNERLLDLNLLMQVIQRLPVPQAHGQYPSHDAA</sequence>
<protein>
    <submittedName>
        <fullName evidence="2">Uncharacterized protein</fullName>
    </submittedName>
</protein>
<keyword evidence="3" id="KW-1185">Reference proteome</keyword>
<organism evidence="2 3">
    <name type="scientific">Alosa alosa</name>
    <name type="common">allis shad</name>
    <dbReference type="NCBI Taxonomy" id="278164"/>
    <lineage>
        <taxon>Eukaryota</taxon>
        <taxon>Metazoa</taxon>
        <taxon>Chordata</taxon>
        <taxon>Craniata</taxon>
        <taxon>Vertebrata</taxon>
        <taxon>Euteleostomi</taxon>
        <taxon>Actinopterygii</taxon>
        <taxon>Neopterygii</taxon>
        <taxon>Teleostei</taxon>
        <taxon>Clupei</taxon>
        <taxon>Clupeiformes</taxon>
        <taxon>Clupeoidei</taxon>
        <taxon>Clupeidae</taxon>
        <taxon>Alosa</taxon>
    </lineage>
</organism>
<comment type="caution">
    <text evidence="2">The sequence shown here is derived from an EMBL/GenBank/DDBJ whole genome shotgun (WGS) entry which is preliminary data.</text>
</comment>
<accession>A0AAV6HEJ9</accession>
<reference evidence="2 3" key="1">
    <citation type="submission" date="2020-10" db="EMBL/GenBank/DDBJ databases">
        <title>Chromosome-scale genome assembly of the Allis shad, Alosa alosa.</title>
        <authorList>
            <person name="Margot Z."/>
            <person name="Christophe K."/>
            <person name="Cabau C."/>
            <person name="Louis A."/>
            <person name="Berthelot C."/>
            <person name="Parey E."/>
            <person name="Roest Crollius H."/>
            <person name="Montfort J."/>
            <person name="Robinson-Rechavi M."/>
            <person name="Bucao C."/>
            <person name="Bouchez O."/>
            <person name="Gislard M."/>
            <person name="Lluch J."/>
            <person name="Milhes M."/>
            <person name="Lampietro C."/>
            <person name="Lopez Roques C."/>
            <person name="Donnadieu C."/>
            <person name="Braasch I."/>
            <person name="Desvignes T."/>
            <person name="Postlethwait J."/>
            <person name="Bobe J."/>
            <person name="Guiguen Y."/>
        </authorList>
    </citation>
    <scope>NUCLEOTIDE SEQUENCE [LARGE SCALE GENOMIC DNA]</scope>
    <source>
        <strain evidence="2">M-15738</strain>
        <tissue evidence="2">Blood</tissue>
    </source>
</reference>
<dbReference type="AlphaFoldDB" id="A0AAV6HEJ9"/>
<gene>
    <name evidence="2" type="ORF">AALO_G00005750</name>
</gene>
<evidence type="ECO:0000256" key="1">
    <source>
        <dbReference type="SAM" id="MobiDB-lite"/>
    </source>
</evidence>
<evidence type="ECO:0000313" key="3">
    <source>
        <dbReference type="Proteomes" id="UP000823561"/>
    </source>
</evidence>
<proteinExistence type="predicted"/>
<feature type="region of interest" description="Disordered" evidence="1">
    <location>
        <begin position="44"/>
        <end position="67"/>
    </location>
</feature>
<dbReference type="Proteomes" id="UP000823561">
    <property type="component" value="Chromosome 1"/>
</dbReference>